<comment type="caution">
    <text evidence="3">The sequence shown here is derived from an EMBL/GenBank/DDBJ whole genome shotgun (WGS) entry which is preliminary data.</text>
</comment>
<evidence type="ECO:0000313" key="3">
    <source>
        <dbReference type="EMBL" id="RQH05512.1"/>
    </source>
</evidence>
<evidence type="ECO:0000256" key="1">
    <source>
        <dbReference type="SAM" id="MobiDB-lite"/>
    </source>
</evidence>
<feature type="chain" id="PRO_5018275366" evidence="2">
    <location>
        <begin position="20"/>
        <end position="117"/>
    </location>
</feature>
<organism evidence="3 4">
    <name type="scientific">Paraburkholderia dinghuensis</name>
    <dbReference type="NCBI Taxonomy" id="2305225"/>
    <lineage>
        <taxon>Bacteria</taxon>
        <taxon>Pseudomonadati</taxon>
        <taxon>Pseudomonadota</taxon>
        <taxon>Betaproteobacteria</taxon>
        <taxon>Burkholderiales</taxon>
        <taxon>Burkholderiaceae</taxon>
        <taxon>Paraburkholderia</taxon>
    </lineage>
</organism>
<feature type="region of interest" description="Disordered" evidence="1">
    <location>
        <begin position="29"/>
        <end position="117"/>
    </location>
</feature>
<evidence type="ECO:0000256" key="2">
    <source>
        <dbReference type="SAM" id="SignalP"/>
    </source>
</evidence>
<reference evidence="3 4" key="1">
    <citation type="submission" date="2018-11" db="EMBL/GenBank/DDBJ databases">
        <title>Paraburkholderia sp. DHOA04, isolated from soil.</title>
        <authorList>
            <person name="Gao Z.-H."/>
            <person name="Qiu L.-H."/>
            <person name="Fu J.-C."/>
        </authorList>
    </citation>
    <scope>NUCLEOTIDE SEQUENCE [LARGE SCALE GENOMIC DNA]</scope>
    <source>
        <strain evidence="3 4">DHOA04</strain>
    </source>
</reference>
<proteinExistence type="predicted"/>
<dbReference type="EMBL" id="RQIS01000010">
    <property type="protein sequence ID" value="RQH05512.1"/>
    <property type="molecule type" value="Genomic_DNA"/>
</dbReference>
<protein>
    <submittedName>
        <fullName evidence="3">Uncharacterized protein</fullName>
    </submittedName>
</protein>
<accession>A0A3N6N903</accession>
<name>A0A3N6N903_9BURK</name>
<keyword evidence="2" id="KW-0732">Signal</keyword>
<feature type="signal peptide" evidence="2">
    <location>
        <begin position="1"/>
        <end position="19"/>
    </location>
</feature>
<feature type="compositionally biased region" description="Basic residues" evidence="1">
    <location>
        <begin position="44"/>
        <end position="56"/>
    </location>
</feature>
<dbReference type="AlphaFoldDB" id="A0A3N6N903"/>
<evidence type="ECO:0000313" key="4">
    <source>
        <dbReference type="Proteomes" id="UP000272778"/>
    </source>
</evidence>
<dbReference type="OrthoDB" id="9133021at2"/>
<dbReference type="Proteomes" id="UP000272778">
    <property type="component" value="Unassembled WGS sequence"/>
</dbReference>
<keyword evidence="4" id="KW-1185">Reference proteome</keyword>
<sequence length="117" mass="12454">MRFITTGILLCVVASPAIAGERYVEIWNPPEARTPGMRSPQTGKKARPHHDTKRKLASADHPTPRMVAQPALRANPPTGPATPGNAAPGHNRSPLIAPQIGPDGNVLQVGYRTRAAD</sequence>
<gene>
    <name evidence="3" type="ORF">D1Y85_15365</name>
</gene>